<dbReference type="Proteomes" id="UP000238701">
    <property type="component" value="Unassembled WGS sequence"/>
</dbReference>
<feature type="domain" description="TonB-dependent transporter Oar-like beta-barrel" evidence="2">
    <location>
        <begin position="1029"/>
        <end position="1316"/>
    </location>
</feature>
<accession>A0A2U3LDA1</accession>
<feature type="domain" description="TonB-dependent transporter Oar-like beta-barrel" evidence="2">
    <location>
        <begin position="246"/>
        <end position="955"/>
    </location>
</feature>
<dbReference type="InterPro" id="IPR057601">
    <property type="entry name" value="Oar-like_b-barrel"/>
</dbReference>
<name>A0A2U3LDA1_9BACT</name>
<dbReference type="Pfam" id="PF13620">
    <property type="entry name" value="CarboxypepD_reg"/>
    <property type="match status" value="1"/>
</dbReference>
<dbReference type="SUPFAM" id="SSF56935">
    <property type="entry name" value="Porins"/>
    <property type="match status" value="1"/>
</dbReference>
<proteinExistence type="predicted"/>
<evidence type="ECO:0000313" key="3">
    <source>
        <dbReference type="EMBL" id="SPF49862.1"/>
    </source>
</evidence>
<reference evidence="4" key="1">
    <citation type="submission" date="2018-02" db="EMBL/GenBank/DDBJ databases">
        <authorList>
            <person name="Hausmann B."/>
        </authorList>
    </citation>
    <scope>NUCLEOTIDE SEQUENCE [LARGE SCALE GENOMIC DNA]</scope>
    <source>
        <strain evidence="4">Peat soil MAG SbA1</strain>
    </source>
</reference>
<organism evidence="3 4">
    <name type="scientific">Candidatus Sulfotelmatobacter kueseliae</name>
    <dbReference type="NCBI Taxonomy" id="2042962"/>
    <lineage>
        <taxon>Bacteria</taxon>
        <taxon>Pseudomonadati</taxon>
        <taxon>Acidobacteriota</taxon>
        <taxon>Terriglobia</taxon>
        <taxon>Terriglobales</taxon>
        <taxon>Candidatus Korobacteraceae</taxon>
        <taxon>Candidatus Sulfotelmatobacter</taxon>
    </lineage>
</organism>
<protein>
    <recommendedName>
        <fullName evidence="2">TonB-dependent transporter Oar-like beta-barrel domain-containing protein</fullName>
    </recommendedName>
</protein>
<evidence type="ECO:0000256" key="1">
    <source>
        <dbReference type="SAM" id="MobiDB-lite"/>
    </source>
</evidence>
<dbReference type="SUPFAM" id="SSF49464">
    <property type="entry name" value="Carboxypeptidase regulatory domain-like"/>
    <property type="match status" value="1"/>
</dbReference>
<dbReference type="EMBL" id="OMOD01000194">
    <property type="protein sequence ID" value="SPF49862.1"/>
    <property type="molecule type" value="Genomic_DNA"/>
</dbReference>
<dbReference type="OrthoDB" id="97893at2"/>
<gene>
    <name evidence="3" type="ORF">SBA1_950011</name>
</gene>
<dbReference type="InterPro" id="IPR008969">
    <property type="entry name" value="CarboxyPept-like_regulatory"/>
</dbReference>
<sequence>MTTDKRSIGLMVLIVVIVATLSWAQTSTTSLRGTIVDPKGAVVPGVEVTITNPTTAFSRTTKTNDQGFYQFLELPPAAYILIIKAPGFGTLEVDNVRLLVNTPATLNQTLQVQKVSETIEVTGQAPLVNTVDASLGHAFTADQMTALPFEGRDPVSILSLQPGVLYTGNSASIDPDSDSRSGAVSGARSDQTDITVDGLDDNDPVKGYAFEGALRSTLDSLEEFRVTTANSNAEAGRSSGAQVALVTKSGTNNFHGSLYEYNRSRIGEANSWFNEFGEIQAGEPNVPPHLVRNTFGGSIGGPIIKSRLFFFATYEGQRTHETAIVNRYVPSENFRKGILTYQCDNAGLNATCPASGLFTLTPNTATDIKYLDPNCSALGSCPQGPGVDPAAATVFQAYPPPNNPSLGDGYNISGFTFADATPAKLDTYIVKLDYNLTSNGSHRLFLRGNLQNDHATDNPAQFPGQPPNAIGTNNGKGLAAGYTMTFSNTLINNFRYGYIREGLGQTGLQTQGYISFYTGGLTNPQGETPTINVQVPLNNFVDDISWTKGKHTLQFGTNLRIINNVRQSNAQSFNSATVNPTWLAAGGIAGTGTSLDPGAPQFVNLGFPEVSGSFSAAFDLAVSTLTGIVPQATAYYQETKNFTLLPEGAMVPRHFRSHEAEWYAQDAWRAKPNLTLTFGLRYSLLQPPYETTGTQVAPTPGVSQWFRNRYTGMANGQSVQPLLSFALSGQANGKPPIWNWDYRNAAPRLAFAWSPNFSTKSWLGRVFGESNKSSIRGGYGIYFDHFGEGVINTFDREGSFGLTTIIGDPAGLVDPDQAPRFDSLYDIPSDYFGCGSPPCQLLPPAPTGGFPYTPPYTLATGGAAISWGLDNGLKTPYSHVIDFSFTRELPGGLVLETSYVGRFGHRLLQQVDVAQPMNLRDPNSGMDLYTATRMFVAAVQAGTPVQNITPIKYWEDLFPLATGMQPTITCAPPGSVIPASPTATQNMYEVFSCFGGINMTTQLFKVDWDSYCDPTGATFPPCATVNGVTQPYQFFDPQWSSLYVWRSSGNSSYNALQMSLRRKMAEGLQFDLNYTFSKSIDLGSDAERVSQYEGGGFASYIMNTWSPNQNRAVSDFDATHQFNANWMYQLPVGRGKHFATCGVLDAVVGNWELTGIFRMTSGFPTTVNDGNYWPTNWENTSNAILVGPKPKSGTFMVANSAGVPSPNIFQNPCCDSVTSAIAQFRYALPGEGGERNVIRGAGYFGIDMGLGKTWNITESSTLRFSWETFNVTNAVRFDAAGLEPIAGSNAGGNLSLTNSTGFGFYTSTLTNPRVMQFALRYSF</sequence>
<dbReference type="Pfam" id="PF25183">
    <property type="entry name" value="OMP_b-brl_4"/>
    <property type="match status" value="2"/>
</dbReference>
<evidence type="ECO:0000259" key="2">
    <source>
        <dbReference type="Pfam" id="PF25183"/>
    </source>
</evidence>
<evidence type="ECO:0000313" key="4">
    <source>
        <dbReference type="Proteomes" id="UP000238701"/>
    </source>
</evidence>
<feature type="region of interest" description="Disordered" evidence="1">
    <location>
        <begin position="169"/>
        <end position="200"/>
    </location>
</feature>
<dbReference type="Gene3D" id="2.60.40.1120">
    <property type="entry name" value="Carboxypeptidase-like, regulatory domain"/>
    <property type="match status" value="1"/>
</dbReference>